<dbReference type="PANTHER" id="PTHR32303">
    <property type="entry name" value="QUINOPROTEIN ALCOHOL DEHYDROGENASE (CYTOCHROME C)"/>
    <property type="match status" value="1"/>
</dbReference>
<feature type="chain" id="PRO_5035908063" description="Pyrrolo-quinoline quinone repeat domain-containing protein" evidence="4">
    <location>
        <begin position="30"/>
        <end position="564"/>
    </location>
</feature>
<feature type="domain" description="Pyrrolo-quinoline quinone repeat" evidence="5">
    <location>
        <begin position="75"/>
        <end position="325"/>
    </location>
</feature>
<evidence type="ECO:0000256" key="4">
    <source>
        <dbReference type="SAM" id="SignalP"/>
    </source>
</evidence>
<dbReference type="InterPro" id="IPR018391">
    <property type="entry name" value="PQQ_b-propeller_rpt"/>
</dbReference>
<dbReference type="SUPFAM" id="SSF50998">
    <property type="entry name" value="Quinoprotein alcohol dehydrogenase-like"/>
    <property type="match status" value="2"/>
</dbReference>
<evidence type="ECO:0000256" key="2">
    <source>
        <dbReference type="ARBA" id="ARBA00008156"/>
    </source>
</evidence>
<dbReference type="SMART" id="SM00564">
    <property type="entry name" value="PQQ"/>
    <property type="match status" value="6"/>
</dbReference>
<feature type="domain" description="Pyrrolo-quinoline quinone repeat" evidence="5">
    <location>
        <begin position="385"/>
        <end position="530"/>
    </location>
</feature>
<dbReference type="Gene3D" id="2.140.10.10">
    <property type="entry name" value="Quinoprotein alcohol dehydrogenase-like superfamily"/>
    <property type="match status" value="1"/>
</dbReference>
<comment type="cofactor">
    <cofactor evidence="1">
        <name>pyrroloquinoline quinone</name>
        <dbReference type="ChEBI" id="CHEBI:58442"/>
    </cofactor>
</comment>
<dbReference type="Pfam" id="PF13360">
    <property type="entry name" value="PQQ_2"/>
    <property type="match status" value="2"/>
</dbReference>
<dbReference type="Gene3D" id="2.130.10.10">
    <property type="entry name" value="YVTN repeat-like/Quinoprotein amine dehydrogenase"/>
    <property type="match status" value="1"/>
</dbReference>
<evidence type="ECO:0000313" key="6">
    <source>
        <dbReference type="EMBL" id="KAG0558183.1"/>
    </source>
</evidence>
<name>A0A8T0GGP0_CERPU</name>
<dbReference type="InterPro" id="IPR015943">
    <property type="entry name" value="WD40/YVTN_repeat-like_dom_sf"/>
</dbReference>
<feature type="signal peptide" evidence="4">
    <location>
        <begin position="1"/>
        <end position="29"/>
    </location>
</feature>
<keyword evidence="7" id="KW-1185">Reference proteome</keyword>
<dbReference type="InterPro" id="IPR011047">
    <property type="entry name" value="Quinoprotein_ADH-like_sf"/>
</dbReference>
<keyword evidence="3" id="KW-0560">Oxidoreductase</keyword>
<evidence type="ECO:0000256" key="1">
    <source>
        <dbReference type="ARBA" id="ARBA00001931"/>
    </source>
</evidence>
<evidence type="ECO:0000256" key="3">
    <source>
        <dbReference type="ARBA" id="ARBA00023002"/>
    </source>
</evidence>
<dbReference type="InterPro" id="IPR002372">
    <property type="entry name" value="PQQ_rpt_dom"/>
</dbReference>
<dbReference type="Proteomes" id="UP000822688">
    <property type="component" value="Chromosome 10"/>
</dbReference>
<comment type="caution">
    <text evidence="6">The sequence shown here is derived from an EMBL/GenBank/DDBJ whole genome shotgun (WGS) entry which is preliminary data.</text>
</comment>
<accession>A0A8T0GGP0</accession>
<reference evidence="6" key="1">
    <citation type="submission" date="2020-06" db="EMBL/GenBank/DDBJ databases">
        <title>WGS assembly of Ceratodon purpureus strain R40.</title>
        <authorList>
            <person name="Carey S.B."/>
            <person name="Jenkins J."/>
            <person name="Shu S."/>
            <person name="Lovell J.T."/>
            <person name="Sreedasyam A."/>
            <person name="Maumus F."/>
            <person name="Tiley G.P."/>
            <person name="Fernandez-Pozo N."/>
            <person name="Barry K."/>
            <person name="Chen C."/>
            <person name="Wang M."/>
            <person name="Lipzen A."/>
            <person name="Daum C."/>
            <person name="Saski C.A."/>
            <person name="Payton A.C."/>
            <person name="Mcbreen J.C."/>
            <person name="Conrad R.E."/>
            <person name="Kollar L.M."/>
            <person name="Olsson S."/>
            <person name="Huttunen S."/>
            <person name="Landis J.B."/>
            <person name="Wickett N.J."/>
            <person name="Johnson M.G."/>
            <person name="Rensing S.A."/>
            <person name="Grimwood J."/>
            <person name="Schmutz J."/>
            <person name="Mcdaniel S.F."/>
        </authorList>
    </citation>
    <scope>NUCLEOTIDE SEQUENCE</scope>
    <source>
        <strain evidence="6">R40</strain>
    </source>
</reference>
<dbReference type="GO" id="GO:0016491">
    <property type="term" value="F:oxidoreductase activity"/>
    <property type="evidence" value="ECO:0007669"/>
    <property type="project" value="UniProtKB-KW"/>
</dbReference>
<dbReference type="PANTHER" id="PTHR32303:SF10">
    <property type="entry name" value="OUTER MEMBRANE PROTEIN ASSEMBLY FACTOR BAMB"/>
    <property type="match status" value="1"/>
</dbReference>
<dbReference type="EMBL" id="CM026431">
    <property type="protein sequence ID" value="KAG0558183.1"/>
    <property type="molecule type" value="Genomic_DNA"/>
</dbReference>
<proteinExistence type="inferred from homology"/>
<evidence type="ECO:0000313" key="7">
    <source>
        <dbReference type="Proteomes" id="UP000822688"/>
    </source>
</evidence>
<sequence length="564" mass="60027">MMDLFVASKLWRTLLVLCVVLVGLQTVVATDDLRHASQRDRDWPNHGGPGLTNHREAFRERKIDQKSVRGFGKKWEFICGADVTATPAVSKGVVYFPSYNGNLYAVSATTGKLVWEKNLTQLTAGIPEIDGKDFVAKLFNLSLYSRSTPVVVGGLLLIGLSSPGVVIAVKKSSGTLVWSSLLDAHPYAIVTMSGTAFEGHYYIGTSSLEETREVGCCTFIGAVYKLELATGKIVWRVGMAPDNGGKAGLYAGNAVWASSPPIDKSRRMVYIATGNSYSTPPEVTECRLNNSMKMTNPSLEDPCVAKDDYSTAVVAIHLDTGKVSWGKNLGGSDVFVFACIGNPASPNCPGSPGEDYDFGESPMLLTIHPEDAPSRDIVVLGQKSGFVWALDRDSGEQFWVTAAGPGGNLGGSSWGMTTDGKRVFTNILNNGRVDFTLLPSSEVVRRGGWVAMDAATGKILWSTANPDNFTTNPPLTYANGVVFGGSNGGAPNTLEPGRVVALDAKTGDVLWTHPMPGPMAGGVSVVDGVAYVGSGTNQAFLGLLGTRFSPFRGKSVLAFSTDYH</sequence>
<comment type="similarity">
    <text evidence="2">Belongs to the bacterial PQQ dehydrogenase family.</text>
</comment>
<evidence type="ECO:0000259" key="5">
    <source>
        <dbReference type="Pfam" id="PF13360"/>
    </source>
</evidence>
<protein>
    <recommendedName>
        <fullName evidence="5">Pyrrolo-quinoline quinone repeat domain-containing protein</fullName>
    </recommendedName>
</protein>
<organism evidence="6 7">
    <name type="scientific">Ceratodon purpureus</name>
    <name type="common">Fire moss</name>
    <name type="synonym">Dicranum purpureum</name>
    <dbReference type="NCBI Taxonomy" id="3225"/>
    <lineage>
        <taxon>Eukaryota</taxon>
        <taxon>Viridiplantae</taxon>
        <taxon>Streptophyta</taxon>
        <taxon>Embryophyta</taxon>
        <taxon>Bryophyta</taxon>
        <taxon>Bryophytina</taxon>
        <taxon>Bryopsida</taxon>
        <taxon>Dicranidae</taxon>
        <taxon>Pseudoditrichales</taxon>
        <taxon>Ditrichaceae</taxon>
        <taxon>Ceratodon</taxon>
    </lineage>
</organism>
<dbReference type="AlphaFoldDB" id="A0A8T0GGP0"/>
<gene>
    <name evidence="6" type="ORF">KC19_10G010500</name>
</gene>
<keyword evidence="4" id="KW-0732">Signal</keyword>